<dbReference type="SUPFAM" id="SSF63451">
    <property type="entry name" value="LEM domain"/>
    <property type="match status" value="1"/>
</dbReference>
<dbReference type="Proteomes" id="UP000678499">
    <property type="component" value="Unassembled WGS sequence"/>
</dbReference>
<dbReference type="Pfam" id="PF03020">
    <property type="entry name" value="LEM"/>
    <property type="match status" value="1"/>
</dbReference>
<feature type="transmembrane region" description="Helical" evidence="8">
    <location>
        <begin position="346"/>
        <end position="367"/>
    </location>
</feature>
<evidence type="ECO:0000256" key="6">
    <source>
        <dbReference type="ARBA" id="ARBA00023242"/>
    </source>
</evidence>
<dbReference type="PANTHER" id="PTHR13428:SF12">
    <property type="entry name" value="INNER NUCLEAR MEMBRANE PROTEIN MAN1"/>
    <property type="match status" value="1"/>
</dbReference>
<dbReference type="PROSITE" id="PS50954">
    <property type="entry name" value="LEM"/>
    <property type="match status" value="1"/>
</dbReference>
<evidence type="ECO:0000256" key="2">
    <source>
        <dbReference type="ARBA" id="ARBA00022553"/>
    </source>
</evidence>
<dbReference type="Gene3D" id="3.30.70.330">
    <property type="match status" value="1"/>
</dbReference>
<dbReference type="GO" id="GO:0006998">
    <property type="term" value="P:nuclear envelope organization"/>
    <property type="evidence" value="ECO:0007669"/>
    <property type="project" value="TreeGrafter"/>
</dbReference>
<dbReference type="GO" id="GO:0031490">
    <property type="term" value="F:chromatin DNA binding"/>
    <property type="evidence" value="ECO:0007669"/>
    <property type="project" value="TreeGrafter"/>
</dbReference>
<evidence type="ECO:0000256" key="1">
    <source>
        <dbReference type="ARBA" id="ARBA00004473"/>
    </source>
</evidence>
<accession>A0A7R9GHV6</accession>
<dbReference type="InterPro" id="IPR052277">
    <property type="entry name" value="INM_ESCRT-Associated"/>
</dbReference>
<evidence type="ECO:0000313" key="11">
    <source>
        <dbReference type="Proteomes" id="UP000678499"/>
    </source>
</evidence>
<dbReference type="InterPro" id="IPR035979">
    <property type="entry name" value="RBD_domain_sf"/>
</dbReference>
<feature type="compositionally biased region" description="Low complexity" evidence="7">
    <location>
        <begin position="96"/>
        <end position="108"/>
    </location>
</feature>
<evidence type="ECO:0000256" key="5">
    <source>
        <dbReference type="ARBA" id="ARBA00023136"/>
    </source>
</evidence>
<keyword evidence="11" id="KW-1185">Reference proteome</keyword>
<dbReference type="InterPro" id="IPR012677">
    <property type="entry name" value="Nucleotide-bd_a/b_plait_sf"/>
</dbReference>
<dbReference type="EMBL" id="OA885192">
    <property type="protein sequence ID" value="CAD7281764.1"/>
    <property type="molecule type" value="Genomic_DNA"/>
</dbReference>
<keyword evidence="2" id="KW-0597">Phosphoprotein</keyword>
<keyword evidence="4 8" id="KW-1133">Transmembrane helix</keyword>
<dbReference type="CDD" id="cd12934">
    <property type="entry name" value="LEM"/>
    <property type="match status" value="1"/>
</dbReference>
<dbReference type="Pfam" id="PF09402">
    <property type="entry name" value="MSC"/>
    <property type="match status" value="1"/>
</dbReference>
<name>A0A7R9GHV6_9CRUS</name>
<dbReference type="FunFam" id="3.30.70.330:FF:000176">
    <property type="entry name" value="Inner nuclear membrane protein Man1"/>
    <property type="match status" value="1"/>
</dbReference>
<dbReference type="EMBL" id="CAJPEX010003155">
    <property type="protein sequence ID" value="CAG0921916.1"/>
    <property type="molecule type" value="Genomic_DNA"/>
</dbReference>
<evidence type="ECO:0000256" key="3">
    <source>
        <dbReference type="ARBA" id="ARBA00022692"/>
    </source>
</evidence>
<keyword evidence="3 8" id="KW-0812">Transmembrane</keyword>
<dbReference type="InterPro" id="IPR041885">
    <property type="entry name" value="MAN1_winged_helix_dom"/>
</dbReference>
<dbReference type="GO" id="GO:0005637">
    <property type="term" value="C:nuclear inner membrane"/>
    <property type="evidence" value="ECO:0007669"/>
    <property type="project" value="UniProtKB-SubCell"/>
</dbReference>
<comment type="subcellular location">
    <subcellularLocation>
        <location evidence="1">Nucleus inner membrane</location>
        <topology evidence="1">Multi-pass membrane protein</topology>
    </subcellularLocation>
</comment>
<dbReference type="InterPro" id="IPR018996">
    <property type="entry name" value="Man1/Src1-like_C"/>
</dbReference>
<evidence type="ECO:0000256" key="8">
    <source>
        <dbReference type="SAM" id="Phobius"/>
    </source>
</evidence>
<dbReference type="InterPro" id="IPR003887">
    <property type="entry name" value="LEM_dom"/>
</dbReference>
<dbReference type="OrthoDB" id="118234at2759"/>
<sequence>MPVPLSSAYANLSNEELLKRLKAVNFTNVGPINDATRSVYLKKLEKLEGEANPGSPESSFIRRSEPSPSRAKPSRRSVGTPKPAVSKSPARRRTINPVPNTTSVPSPSERILRGPTTNVDALDSGPATIASRWTRPKAAEFSDNEEEITGFRRRRILHEPIRITAKKSPYATLLPAFRKYVTLHWNKILFYFVAVVIVVIFIFARRPGPVDSFPVCTIESDPDCIPSDELPDAVKNFQTVKALLEKRALLHDWPQCGNELEAAVASVSRGLTFNEIVKQRYGLLDAEFFVKIRYVSALVKVNPHWGMTLFTRDGSHTDNLGLAEGLEATGSFLPISCLLSFALSALIPRILLLFCAASIVYAGFYGYRYYVAQKQKRDREVYEFIEKALMVLSARKSENPHDPALPVHVVRDKLIKAAMRNDKATMTVWSKVMDFVETQDSRVAVSLRRIGGYDVKVWSFRGSVDSHNNAEIPKHPQDEPMDTSDHREIQADNARLWQGHAFDNNGLKSSPTPCLKIRNMFDPEVETGDDWPLQIHESLLEKCDGIPIVHIAVDKESREGTVYMKCADEEAAGRAYKILHGHWFDGNLVTVKYLMVDRYHQRFPQAQDMRDAIKR</sequence>
<gene>
    <name evidence="10" type="ORF">NMOB1V02_LOCUS9400</name>
</gene>
<evidence type="ECO:0000259" key="9">
    <source>
        <dbReference type="PROSITE" id="PS50954"/>
    </source>
</evidence>
<keyword evidence="6" id="KW-0539">Nucleus</keyword>
<dbReference type="GO" id="GO:0030514">
    <property type="term" value="P:negative regulation of BMP signaling pathway"/>
    <property type="evidence" value="ECO:0007669"/>
    <property type="project" value="TreeGrafter"/>
</dbReference>
<dbReference type="InterPro" id="IPR011015">
    <property type="entry name" value="LEM/LEM-like_dom_sf"/>
</dbReference>
<dbReference type="SUPFAM" id="SSF54928">
    <property type="entry name" value="RNA-binding domain, RBD"/>
    <property type="match status" value="1"/>
</dbReference>
<dbReference type="CDD" id="cd12286">
    <property type="entry name" value="RRM_Man1"/>
    <property type="match status" value="1"/>
</dbReference>
<dbReference type="Gene3D" id="1.10.10.1180">
    <property type="entry name" value="MAN1, winged-helix domain"/>
    <property type="match status" value="1"/>
</dbReference>
<proteinExistence type="predicted"/>
<dbReference type="Gene3D" id="1.10.720.40">
    <property type="match status" value="1"/>
</dbReference>
<reference evidence="10" key="1">
    <citation type="submission" date="2020-11" db="EMBL/GenBank/DDBJ databases">
        <authorList>
            <person name="Tran Van P."/>
        </authorList>
    </citation>
    <scope>NUCLEOTIDE SEQUENCE</scope>
</reference>
<evidence type="ECO:0000256" key="4">
    <source>
        <dbReference type="ARBA" id="ARBA00022989"/>
    </source>
</evidence>
<feature type="region of interest" description="Disordered" evidence="7">
    <location>
        <begin position="48"/>
        <end position="127"/>
    </location>
</feature>
<dbReference type="AlphaFoldDB" id="A0A7R9GHV6"/>
<organism evidence="10">
    <name type="scientific">Notodromas monacha</name>
    <dbReference type="NCBI Taxonomy" id="399045"/>
    <lineage>
        <taxon>Eukaryota</taxon>
        <taxon>Metazoa</taxon>
        <taxon>Ecdysozoa</taxon>
        <taxon>Arthropoda</taxon>
        <taxon>Crustacea</taxon>
        <taxon>Oligostraca</taxon>
        <taxon>Ostracoda</taxon>
        <taxon>Podocopa</taxon>
        <taxon>Podocopida</taxon>
        <taxon>Cypridocopina</taxon>
        <taxon>Cypridoidea</taxon>
        <taxon>Cyprididae</taxon>
        <taxon>Notodromas</taxon>
    </lineage>
</organism>
<keyword evidence="5 8" id="KW-0472">Membrane</keyword>
<dbReference type="SMART" id="SM00540">
    <property type="entry name" value="LEM"/>
    <property type="match status" value="1"/>
</dbReference>
<feature type="transmembrane region" description="Helical" evidence="8">
    <location>
        <begin position="188"/>
        <end position="204"/>
    </location>
</feature>
<protein>
    <recommendedName>
        <fullName evidence="9">LEM domain-containing protein</fullName>
    </recommendedName>
</protein>
<feature type="domain" description="LEM" evidence="9">
    <location>
        <begin position="6"/>
        <end position="51"/>
    </location>
</feature>
<dbReference type="InterPro" id="IPR034394">
    <property type="entry name" value="Man1_RRM"/>
</dbReference>
<dbReference type="PANTHER" id="PTHR13428">
    <property type="entry name" value="INNER NUCLEAR MEMBRANE PROTEIN MAN1 LEM DOMAIN CONTAINING PROTEIN"/>
    <property type="match status" value="1"/>
</dbReference>
<evidence type="ECO:0000256" key="7">
    <source>
        <dbReference type="SAM" id="MobiDB-lite"/>
    </source>
</evidence>
<evidence type="ECO:0000313" key="10">
    <source>
        <dbReference type="EMBL" id="CAD7281764.1"/>
    </source>
</evidence>